<name>A0ABU7C6F7_9TELE</name>
<dbReference type="EMBL" id="JAHUTI010080718">
    <property type="protein sequence ID" value="MED6258531.1"/>
    <property type="molecule type" value="Genomic_DNA"/>
</dbReference>
<keyword evidence="3" id="KW-1185">Reference proteome</keyword>
<dbReference type="Proteomes" id="UP001345963">
    <property type="component" value="Unassembled WGS sequence"/>
</dbReference>
<protein>
    <submittedName>
        <fullName evidence="2">Uncharacterized protein</fullName>
    </submittedName>
</protein>
<feature type="region of interest" description="Disordered" evidence="1">
    <location>
        <begin position="72"/>
        <end position="99"/>
    </location>
</feature>
<sequence>MSAIRMFSQNVVPSWRPRTSTLLSCVVKNKVSWCSSWLANKRGSYLSWRNGHLSPKEVYKANSTVFLQLPSPSSLPGVHRLQSPSDPSDLAENMDYQQQ</sequence>
<accession>A0ABU7C6F7</accession>
<gene>
    <name evidence="2" type="ORF">ATANTOWER_008675</name>
</gene>
<evidence type="ECO:0000256" key="1">
    <source>
        <dbReference type="SAM" id="MobiDB-lite"/>
    </source>
</evidence>
<proteinExistence type="predicted"/>
<comment type="caution">
    <text evidence="2">The sequence shown here is derived from an EMBL/GenBank/DDBJ whole genome shotgun (WGS) entry which is preliminary data.</text>
</comment>
<reference evidence="2 3" key="1">
    <citation type="submission" date="2021-07" db="EMBL/GenBank/DDBJ databases">
        <authorList>
            <person name="Palmer J.M."/>
        </authorList>
    </citation>
    <scope>NUCLEOTIDE SEQUENCE [LARGE SCALE GENOMIC DNA]</scope>
    <source>
        <strain evidence="2 3">AT_MEX2019</strain>
        <tissue evidence="2">Muscle</tissue>
    </source>
</reference>
<organism evidence="2 3">
    <name type="scientific">Ataeniobius toweri</name>
    <dbReference type="NCBI Taxonomy" id="208326"/>
    <lineage>
        <taxon>Eukaryota</taxon>
        <taxon>Metazoa</taxon>
        <taxon>Chordata</taxon>
        <taxon>Craniata</taxon>
        <taxon>Vertebrata</taxon>
        <taxon>Euteleostomi</taxon>
        <taxon>Actinopterygii</taxon>
        <taxon>Neopterygii</taxon>
        <taxon>Teleostei</taxon>
        <taxon>Neoteleostei</taxon>
        <taxon>Acanthomorphata</taxon>
        <taxon>Ovalentaria</taxon>
        <taxon>Atherinomorphae</taxon>
        <taxon>Cyprinodontiformes</taxon>
        <taxon>Goodeidae</taxon>
        <taxon>Ataeniobius</taxon>
    </lineage>
</organism>
<evidence type="ECO:0000313" key="2">
    <source>
        <dbReference type="EMBL" id="MED6258531.1"/>
    </source>
</evidence>
<evidence type="ECO:0000313" key="3">
    <source>
        <dbReference type="Proteomes" id="UP001345963"/>
    </source>
</evidence>